<organism evidence="1 2">
    <name type="scientific">Pistacia atlantica</name>
    <dbReference type="NCBI Taxonomy" id="434234"/>
    <lineage>
        <taxon>Eukaryota</taxon>
        <taxon>Viridiplantae</taxon>
        <taxon>Streptophyta</taxon>
        <taxon>Embryophyta</taxon>
        <taxon>Tracheophyta</taxon>
        <taxon>Spermatophyta</taxon>
        <taxon>Magnoliopsida</taxon>
        <taxon>eudicotyledons</taxon>
        <taxon>Gunneridae</taxon>
        <taxon>Pentapetalae</taxon>
        <taxon>rosids</taxon>
        <taxon>malvids</taxon>
        <taxon>Sapindales</taxon>
        <taxon>Anacardiaceae</taxon>
        <taxon>Pistacia</taxon>
    </lineage>
</organism>
<dbReference type="EMBL" id="CM047910">
    <property type="protein sequence ID" value="KAJ0075910.1"/>
    <property type="molecule type" value="Genomic_DNA"/>
</dbReference>
<proteinExistence type="predicted"/>
<protein>
    <submittedName>
        <fullName evidence="1">Uncharacterized protein</fullName>
    </submittedName>
</protein>
<dbReference type="Proteomes" id="UP001164250">
    <property type="component" value="Chromosome 15"/>
</dbReference>
<evidence type="ECO:0000313" key="2">
    <source>
        <dbReference type="Proteomes" id="UP001164250"/>
    </source>
</evidence>
<comment type="caution">
    <text evidence="1">The sequence shown here is derived from an EMBL/GenBank/DDBJ whole genome shotgun (WGS) entry which is preliminary data.</text>
</comment>
<evidence type="ECO:0000313" key="1">
    <source>
        <dbReference type="EMBL" id="KAJ0075910.1"/>
    </source>
</evidence>
<sequence>MADSEWNHTALLVIDMHDNGLVRMDGGKAILPNVINTVEKARQRGILVIWVVREHDPQGRDVELFRRHFYSTGKMRPACKGSPVIVDATAAATPEIHAANIFDMKNVGVAAPTLQEWCEADD</sequence>
<keyword evidence="2" id="KW-1185">Reference proteome</keyword>
<name>A0ACC0ZUS8_9ROSI</name>
<reference evidence="2" key="1">
    <citation type="journal article" date="2023" name="G3 (Bethesda)">
        <title>Genome assembly and association tests identify interacting loci associated with vigor, precocity, and sex in interspecific pistachio rootstocks.</title>
        <authorList>
            <person name="Palmer W."/>
            <person name="Jacygrad E."/>
            <person name="Sagayaradj S."/>
            <person name="Cavanaugh K."/>
            <person name="Han R."/>
            <person name="Bertier L."/>
            <person name="Beede B."/>
            <person name="Kafkas S."/>
            <person name="Golino D."/>
            <person name="Preece J."/>
            <person name="Michelmore R."/>
        </authorList>
    </citation>
    <scope>NUCLEOTIDE SEQUENCE [LARGE SCALE GENOMIC DNA]</scope>
</reference>
<gene>
    <name evidence="1" type="ORF">Patl1_34253</name>
</gene>
<accession>A0ACC0ZUS8</accession>